<gene>
    <name evidence="4" type="ORF">X975_11050</name>
</gene>
<keyword evidence="5" id="KW-1185">Reference proteome</keyword>
<dbReference type="PANTHER" id="PTHR14042:SF24">
    <property type="entry name" value="PROTEIN DOPEY-1 HOMOLOG"/>
    <property type="match status" value="1"/>
</dbReference>
<dbReference type="SUPFAM" id="SSF48371">
    <property type="entry name" value="ARM repeat"/>
    <property type="match status" value="1"/>
</dbReference>
<feature type="domain" description="DOP1-like C-terminal" evidence="2">
    <location>
        <begin position="263"/>
        <end position="624"/>
    </location>
</feature>
<dbReference type="AlphaFoldDB" id="A0A087UTX4"/>
<feature type="domain" description="DOP1-like TPR" evidence="3">
    <location>
        <begin position="1"/>
        <end position="62"/>
    </location>
</feature>
<dbReference type="OrthoDB" id="297643at2759"/>
<dbReference type="Pfam" id="PF24598">
    <property type="entry name" value="DOP1_C"/>
    <property type="match status" value="1"/>
</dbReference>
<dbReference type="Proteomes" id="UP000054359">
    <property type="component" value="Unassembled WGS sequence"/>
</dbReference>
<evidence type="ECO:0000256" key="1">
    <source>
        <dbReference type="SAM" id="MobiDB-lite"/>
    </source>
</evidence>
<dbReference type="GO" id="GO:0005802">
    <property type="term" value="C:trans-Golgi network"/>
    <property type="evidence" value="ECO:0007669"/>
    <property type="project" value="TreeGrafter"/>
</dbReference>
<evidence type="ECO:0000313" key="5">
    <source>
        <dbReference type="Proteomes" id="UP000054359"/>
    </source>
</evidence>
<dbReference type="InterPro" id="IPR056459">
    <property type="entry name" value="TPR_DOP1"/>
</dbReference>
<feature type="non-terminal residue" evidence="4">
    <location>
        <position position="845"/>
    </location>
</feature>
<dbReference type="InterPro" id="IPR016024">
    <property type="entry name" value="ARM-type_fold"/>
</dbReference>
<dbReference type="InterPro" id="IPR040314">
    <property type="entry name" value="DOP1"/>
</dbReference>
<name>A0A087UTX4_STEMI</name>
<protein>
    <submittedName>
        <fullName evidence="4">Protein dopey-1</fullName>
    </submittedName>
</protein>
<sequence length="845" mass="95195">MTVVHQLCVNLDLISSKFWESQGNENTAEKTTSSVNCTSMPPDYLITVIEGLTTLCHYCLLECPAPILSPLNQSPLPPVPSQPYAPGTSASQIISNLIHVFSTSSNQKDIAGRETGTVFDPILSARRVLLNDLPRILASIASLFQVVTEVDKHNHQEWWIMGTPKVVKQHILSFLSPISLNHGPHFMASIAVVWFENRCKISIPNRKVIPPLSPKQHLLVELVAAIKVLPLETIVQTVRSVLKTPPSVYQKNKVAIEVNTLQFFLAYIQQTSGSQLIETWQSLLGLWRDGLQILSPLVQFHLLGILHEFVQRSPLLEDKKSQKDLQDIAHKLIEACSTVACDSLEQTTWLWRNLAVKPGPQSDISTPTEDEGHLQTQTLSDASKTDSNSASNNAQYSVQALCSLAEFLAPVLDFVYVGDEKEKVVPLLSNIMHYVTPYLKNHSTHNFPSFRACCQLLANISGYQHTRKAWRKEAFELLLDASFFQMTSSCIGYWRSIIDHLMTHDKTTFKDFISRVSVAQSGSLYLFSSKEQEYEQRAHLLKRLAFVIFCSETDQYQKYVPDIQERLTESLRMSHVPVVQAQIFLCFRVLLVRMSPNHVTSLWPVIITEMVQVFTQIEYDLNVDTEEFSCDGVGLRKNHSSHLRRMSTLDSSWVMNSSNLNAHNHPAWLHLYLSVCKLLDMTVALPANILPQFQMYRWAFIGDSPPLSSECNNRNEGKSSDSPEFVPHIIRLANLLNKKVPCDERLPFTPGQLLLTMPSITSILQLQPFFNTLSDIRNQKTVPVKITRGVSKDENTASPISKSRSAPDLHCLLNTPNISHTNFSKSTAEQIEMVLEADFVEPCVS</sequence>
<dbReference type="GO" id="GO:0005768">
    <property type="term" value="C:endosome"/>
    <property type="evidence" value="ECO:0007669"/>
    <property type="project" value="TreeGrafter"/>
</dbReference>
<evidence type="ECO:0000313" key="4">
    <source>
        <dbReference type="EMBL" id="KFM80813.1"/>
    </source>
</evidence>
<evidence type="ECO:0000259" key="2">
    <source>
        <dbReference type="Pfam" id="PF24598"/>
    </source>
</evidence>
<dbReference type="STRING" id="407821.A0A087UTX4"/>
<feature type="compositionally biased region" description="Polar residues" evidence="1">
    <location>
        <begin position="374"/>
        <end position="390"/>
    </location>
</feature>
<dbReference type="InterPro" id="IPR056457">
    <property type="entry name" value="DOP1_C"/>
</dbReference>
<evidence type="ECO:0000259" key="3">
    <source>
        <dbReference type="Pfam" id="PF24601"/>
    </source>
</evidence>
<feature type="region of interest" description="Disordered" evidence="1">
    <location>
        <begin position="361"/>
        <end position="390"/>
    </location>
</feature>
<organism evidence="4 5">
    <name type="scientific">Stegodyphus mimosarum</name>
    <name type="common">African social velvet spider</name>
    <dbReference type="NCBI Taxonomy" id="407821"/>
    <lineage>
        <taxon>Eukaryota</taxon>
        <taxon>Metazoa</taxon>
        <taxon>Ecdysozoa</taxon>
        <taxon>Arthropoda</taxon>
        <taxon>Chelicerata</taxon>
        <taxon>Arachnida</taxon>
        <taxon>Araneae</taxon>
        <taxon>Araneomorphae</taxon>
        <taxon>Entelegynae</taxon>
        <taxon>Eresoidea</taxon>
        <taxon>Eresidae</taxon>
        <taxon>Stegodyphus</taxon>
    </lineage>
</organism>
<dbReference type="OMA" id="ERRENTC"/>
<dbReference type="Pfam" id="PF24601">
    <property type="entry name" value="TPR_DOP1"/>
    <property type="match status" value="1"/>
</dbReference>
<dbReference type="PANTHER" id="PTHR14042">
    <property type="entry name" value="DOPEY-RELATED"/>
    <property type="match status" value="1"/>
</dbReference>
<dbReference type="GO" id="GO:0006895">
    <property type="term" value="P:Golgi to endosome transport"/>
    <property type="evidence" value="ECO:0007669"/>
    <property type="project" value="InterPro"/>
</dbReference>
<dbReference type="EMBL" id="KK121590">
    <property type="protein sequence ID" value="KFM80813.1"/>
    <property type="molecule type" value="Genomic_DNA"/>
</dbReference>
<dbReference type="GO" id="GO:0005829">
    <property type="term" value="C:cytosol"/>
    <property type="evidence" value="ECO:0007669"/>
    <property type="project" value="GOC"/>
</dbReference>
<proteinExistence type="predicted"/>
<reference evidence="4 5" key="1">
    <citation type="submission" date="2013-11" db="EMBL/GenBank/DDBJ databases">
        <title>Genome sequencing of Stegodyphus mimosarum.</title>
        <authorList>
            <person name="Bechsgaard J."/>
        </authorList>
    </citation>
    <scope>NUCLEOTIDE SEQUENCE [LARGE SCALE GENOMIC DNA]</scope>
</reference>
<accession>A0A087UTX4</accession>